<evidence type="ECO:0000313" key="3">
    <source>
        <dbReference type="EMBL" id="RCX05753.1"/>
    </source>
</evidence>
<dbReference type="AlphaFoldDB" id="A0A369A9C3"/>
<accession>A0A369A9C3</accession>
<dbReference type="Gene3D" id="2.60.40.1730">
    <property type="entry name" value="tricorn interacting facor f3 domain"/>
    <property type="match status" value="1"/>
</dbReference>
<dbReference type="EMBL" id="QPJS01000001">
    <property type="protein sequence ID" value="RCX05753.1"/>
    <property type="molecule type" value="Genomic_DNA"/>
</dbReference>
<feature type="domain" description="Peptidase M1 membrane alanine aminopeptidase" evidence="2">
    <location>
        <begin position="371"/>
        <end position="562"/>
    </location>
</feature>
<name>A0A369A9C3_9FLAO</name>
<dbReference type="GO" id="GO:0070006">
    <property type="term" value="F:metalloaminopeptidase activity"/>
    <property type="evidence" value="ECO:0007669"/>
    <property type="project" value="TreeGrafter"/>
</dbReference>
<dbReference type="Proteomes" id="UP000253517">
    <property type="component" value="Unassembled WGS sequence"/>
</dbReference>
<keyword evidence="1" id="KW-0732">Signal</keyword>
<evidence type="ECO:0000259" key="2">
    <source>
        <dbReference type="Pfam" id="PF01433"/>
    </source>
</evidence>
<proteinExistence type="predicted"/>
<dbReference type="InterPro" id="IPR042097">
    <property type="entry name" value="Aminopeptidase_N-like_N_sf"/>
</dbReference>
<feature type="chain" id="PRO_5016579496" description="Peptidase M1 membrane alanine aminopeptidase domain-containing protein" evidence="1">
    <location>
        <begin position="23"/>
        <end position="711"/>
    </location>
</feature>
<evidence type="ECO:0000313" key="4">
    <source>
        <dbReference type="Proteomes" id="UP000253517"/>
    </source>
</evidence>
<dbReference type="GO" id="GO:0005737">
    <property type="term" value="C:cytoplasm"/>
    <property type="evidence" value="ECO:0007669"/>
    <property type="project" value="TreeGrafter"/>
</dbReference>
<dbReference type="GO" id="GO:0016020">
    <property type="term" value="C:membrane"/>
    <property type="evidence" value="ECO:0007669"/>
    <property type="project" value="TreeGrafter"/>
</dbReference>
<dbReference type="GO" id="GO:0043171">
    <property type="term" value="P:peptide catabolic process"/>
    <property type="evidence" value="ECO:0007669"/>
    <property type="project" value="TreeGrafter"/>
</dbReference>
<gene>
    <name evidence="3" type="ORF">DES35_1011042</name>
</gene>
<dbReference type="GO" id="GO:0008270">
    <property type="term" value="F:zinc ion binding"/>
    <property type="evidence" value="ECO:0007669"/>
    <property type="project" value="InterPro"/>
</dbReference>
<dbReference type="SUPFAM" id="SSF55486">
    <property type="entry name" value="Metalloproteases ('zincins'), catalytic domain"/>
    <property type="match status" value="1"/>
</dbReference>
<protein>
    <recommendedName>
        <fullName evidence="2">Peptidase M1 membrane alanine aminopeptidase domain-containing protein</fullName>
    </recommendedName>
</protein>
<dbReference type="CDD" id="cd09604">
    <property type="entry name" value="M1_APN_like"/>
    <property type="match status" value="1"/>
</dbReference>
<comment type="caution">
    <text evidence="3">The sequence shown here is derived from an EMBL/GenBank/DDBJ whole genome shotgun (WGS) entry which is preliminary data.</text>
</comment>
<dbReference type="InterPro" id="IPR050344">
    <property type="entry name" value="Peptidase_M1_aminopeptidases"/>
</dbReference>
<evidence type="ECO:0000256" key="1">
    <source>
        <dbReference type="SAM" id="SignalP"/>
    </source>
</evidence>
<reference evidence="3 4" key="1">
    <citation type="submission" date="2018-07" db="EMBL/GenBank/DDBJ databases">
        <title>Genomic Encyclopedia of Type Strains, Phase IV (KMG-IV): sequencing the most valuable type-strain genomes for metagenomic binning, comparative biology and taxonomic classification.</title>
        <authorList>
            <person name="Goeker M."/>
        </authorList>
    </citation>
    <scope>NUCLEOTIDE SEQUENCE [LARGE SCALE GENOMIC DNA]</scope>
    <source>
        <strain evidence="3 4">DSM 21410</strain>
    </source>
</reference>
<feature type="signal peptide" evidence="1">
    <location>
        <begin position="1"/>
        <end position="22"/>
    </location>
</feature>
<dbReference type="Pfam" id="PF01433">
    <property type="entry name" value="Peptidase_M1"/>
    <property type="match status" value="1"/>
</dbReference>
<sequence length="711" mass="82561">MKSKISSLQVLFFSLTLLFSYAQDRGNHSKFRRIDGWNTPNAFRTASGAPGFKYFQQKADYTISITLDDKSQSISGEEIITYHNLSPDILTHLWLQLDQNISRENSVARLISKARLRDSISVEELSYYFPDFKGGFEITAVVDKSGSNEKYFINGTMMRLDLKKPLRPGQKYTFKVKWSYPINDRLKYGGRSGYEYFPQDENYLYTIAQFFPRMAVYNDEKGWQTQQFLGQGEFTLPFGDYDVKITVPADFVVAATGELQNVRQVLTPTQVKRLSIARKTFDHPVMIITPDEALQNEMSRSTSTKTWHFKARNVRDFAFATSRKFIWDAMSVRTGSTTSLAMSFYPKEGNPLWQEFSTRVVAHTLKIYSKYTFDYPYPVAISVHTDRIGMEYPMICFNGGRPRPDGTYSKATKYGMISVIIHEVGHNYFPMIVNSDERQWTWMDEGLNTYLQYLTEQEWEENYPSRRGPARNIVDYMKGDPETLVPIMTQSESILQFGNNAYGKPATALNILRETVLGRDLFDHAFKVYANRWKFKHPTPEDFFRTIEDAVGQDLAWFWRGWFYTTEACDQSIEDVKLYTTKFFLKNQTGKFTEIDFESLPDELKVQFSANEKMLINTPYFAQISIQNVGGLIMPVILKFNYDDGTSEIIRLPAEVWLRNERQFTKVFPLKNKLISVELDPMQETADIDTDNNRYTIEDTRDLFLFSIKTL</sequence>
<dbReference type="GO" id="GO:0042277">
    <property type="term" value="F:peptide binding"/>
    <property type="evidence" value="ECO:0007669"/>
    <property type="project" value="TreeGrafter"/>
</dbReference>
<organism evidence="3 4">
    <name type="scientific">Schleiferia thermophila</name>
    <dbReference type="NCBI Taxonomy" id="884107"/>
    <lineage>
        <taxon>Bacteria</taxon>
        <taxon>Pseudomonadati</taxon>
        <taxon>Bacteroidota</taxon>
        <taxon>Flavobacteriia</taxon>
        <taxon>Flavobacteriales</taxon>
        <taxon>Schleiferiaceae</taxon>
        <taxon>Schleiferia</taxon>
    </lineage>
</organism>
<dbReference type="InterPro" id="IPR027268">
    <property type="entry name" value="Peptidase_M4/M1_CTD_sf"/>
</dbReference>
<keyword evidence="4" id="KW-1185">Reference proteome</keyword>
<dbReference type="Gene3D" id="1.10.390.10">
    <property type="entry name" value="Neutral Protease Domain 2"/>
    <property type="match status" value="1"/>
</dbReference>
<dbReference type="PANTHER" id="PTHR11533:SF174">
    <property type="entry name" value="PUROMYCIN-SENSITIVE AMINOPEPTIDASE-RELATED"/>
    <property type="match status" value="1"/>
</dbReference>
<dbReference type="GO" id="GO:0005615">
    <property type="term" value="C:extracellular space"/>
    <property type="evidence" value="ECO:0007669"/>
    <property type="project" value="TreeGrafter"/>
</dbReference>
<dbReference type="InterPro" id="IPR014782">
    <property type="entry name" value="Peptidase_M1_dom"/>
</dbReference>
<dbReference type="PANTHER" id="PTHR11533">
    <property type="entry name" value="PROTEASE M1 ZINC METALLOPROTEASE"/>
    <property type="match status" value="1"/>
</dbReference>